<protein>
    <recommendedName>
        <fullName evidence="6">Fungal lipase-type domain-containing protein</fullName>
    </recommendedName>
</protein>
<evidence type="ECO:0000259" key="6">
    <source>
        <dbReference type="Pfam" id="PF01764"/>
    </source>
</evidence>
<gene>
    <name evidence="7" type="ORF">DXG03_009348</name>
</gene>
<evidence type="ECO:0000256" key="2">
    <source>
        <dbReference type="ARBA" id="ARBA00043996"/>
    </source>
</evidence>
<dbReference type="Pfam" id="PF01764">
    <property type="entry name" value="Lipase_3"/>
    <property type="match status" value="2"/>
</dbReference>
<evidence type="ECO:0000256" key="3">
    <source>
        <dbReference type="ARBA" id="ARBA00047591"/>
    </source>
</evidence>
<evidence type="ECO:0000256" key="1">
    <source>
        <dbReference type="ARBA" id="ARBA00023157"/>
    </source>
</evidence>
<dbReference type="CDD" id="cd00519">
    <property type="entry name" value="Lipase_3"/>
    <property type="match status" value="1"/>
</dbReference>
<evidence type="ECO:0000313" key="8">
    <source>
        <dbReference type="Proteomes" id="UP000775547"/>
    </source>
</evidence>
<dbReference type="PANTHER" id="PTHR45856:SF23">
    <property type="entry name" value="FUNGAL LIPASE-LIKE DOMAIN-CONTAINING PROTEIN"/>
    <property type="match status" value="1"/>
</dbReference>
<dbReference type="AlphaFoldDB" id="A0A9P7KDJ7"/>
<comment type="similarity">
    <text evidence="2">Belongs to the AB hydrolase superfamily. Lipase family. Class 3 subfamily.</text>
</comment>
<feature type="signal peptide" evidence="5">
    <location>
        <begin position="1"/>
        <end position="19"/>
    </location>
</feature>
<comment type="catalytic activity">
    <reaction evidence="4">
        <text>a monoacylglycerol + H2O = glycerol + a fatty acid + H(+)</text>
        <dbReference type="Rhea" id="RHEA:15245"/>
        <dbReference type="ChEBI" id="CHEBI:15377"/>
        <dbReference type="ChEBI" id="CHEBI:15378"/>
        <dbReference type="ChEBI" id="CHEBI:17408"/>
        <dbReference type="ChEBI" id="CHEBI:17754"/>
        <dbReference type="ChEBI" id="CHEBI:28868"/>
    </reaction>
</comment>
<keyword evidence="5" id="KW-0732">Signal</keyword>
<dbReference type="Proteomes" id="UP000775547">
    <property type="component" value="Unassembled WGS sequence"/>
</dbReference>
<dbReference type="InterPro" id="IPR029058">
    <property type="entry name" value="AB_hydrolase_fold"/>
</dbReference>
<feature type="domain" description="Fungal lipase-type" evidence="6">
    <location>
        <begin position="174"/>
        <end position="240"/>
    </location>
</feature>
<dbReference type="SUPFAM" id="SSF53474">
    <property type="entry name" value="alpha/beta-Hydrolases"/>
    <property type="match status" value="1"/>
</dbReference>
<sequence>MLGPSTLLWALPFLQVALAAPLFKSLFDTDPVLIPASVEAPVAITAKSARTDFLRPAKFARVAYCSSEAVTSWKCGDACESLGGGIKVLQAGGDDGLVPMLVIFGNSCVGWPENIRVHEGFQKTFERTADGVLAGVKAALATAGVNKVVVTGHSLGTDPPTSFCILRLSFQYAIGAAVAMMDALMLTRELGPSGVEVNTTLFGLPRGGNAAWADFIDSTLGDSMVHLSNQNDPVPTLPPRFLGYQHPGGEVRIDAVGNNGDPTEIAILEGQENENGSFKNSIFNISIPDHLGPYLGNVSFGDKFCPF</sequence>
<comment type="caution">
    <text evidence="7">The sequence shown here is derived from an EMBL/GenBank/DDBJ whole genome shotgun (WGS) entry which is preliminary data.</text>
</comment>
<evidence type="ECO:0000313" key="7">
    <source>
        <dbReference type="EMBL" id="KAG5643936.1"/>
    </source>
</evidence>
<keyword evidence="8" id="KW-1185">Reference proteome</keyword>
<dbReference type="PANTHER" id="PTHR45856">
    <property type="entry name" value="ALPHA/BETA-HYDROLASES SUPERFAMILY PROTEIN"/>
    <property type="match status" value="1"/>
</dbReference>
<feature type="chain" id="PRO_5040207611" description="Fungal lipase-type domain-containing protein" evidence="5">
    <location>
        <begin position="20"/>
        <end position="307"/>
    </location>
</feature>
<dbReference type="GO" id="GO:0006629">
    <property type="term" value="P:lipid metabolic process"/>
    <property type="evidence" value="ECO:0007669"/>
    <property type="project" value="InterPro"/>
</dbReference>
<dbReference type="EMBL" id="JABCKV010000089">
    <property type="protein sequence ID" value="KAG5643936.1"/>
    <property type="molecule type" value="Genomic_DNA"/>
</dbReference>
<keyword evidence="1" id="KW-1015">Disulfide bond</keyword>
<feature type="domain" description="Fungal lipase-type" evidence="6">
    <location>
        <begin position="111"/>
        <end position="156"/>
    </location>
</feature>
<reference evidence="7" key="2">
    <citation type="submission" date="2021-10" db="EMBL/GenBank/DDBJ databases">
        <title>Phylogenomics reveals ancestral predisposition of the termite-cultivated fungus Termitomyces towards a domesticated lifestyle.</title>
        <authorList>
            <person name="Auxier B."/>
            <person name="Grum-Grzhimaylo A."/>
            <person name="Cardenas M.E."/>
            <person name="Lodge J.D."/>
            <person name="Laessoe T."/>
            <person name="Pedersen O."/>
            <person name="Smith M.E."/>
            <person name="Kuyper T.W."/>
            <person name="Franco-Molano E.A."/>
            <person name="Baroni T.J."/>
            <person name="Aanen D.K."/>
        </authorList>
    </citation>
    <scope>NUCLEOTIDE SEQUENCE</scope>
    <source>
        <strain evidence="7">AP01</strain>
        <tissue evidence="7">Mycelium</tissue>
    </source>
</reference>
<accession>A0A9P7KDJ7</accession>
<evidence type="ECO:0000256" key="4">
    <source>
        <dbReference type="ARBA" id="ARBA00048461"/>
    </source>
</evidence>
<evidence type="ECO:0000256" key="5">
    <source>
        <dbReference type="SAM" id="SignalP"/>
    </source>
</evidence>
<dbReference type="Gene3D" id="3.40.50.1820">
    <property type="entry name" value="alpha/beta hydrolase"/>
    <property type="match status" value="2"/>
</dbReference>
<proteinExistence type="inferred from homology"/>
<comment type="catalytic activity">
    <reaction evidence="3">
        <text>a diacylglycerol + H2O = a monoacylglycerol + a fatty acid + H(+)</text>
        <dbReference type="Rhea" id="RHEA:32731"/>
        <dbReference type="ChEBI" id="CHEBI:15377"/>
        <dbReference type="ChEBI" id="CHEBI:15378"/>
        <dbReference type="ChEBI" id="CHEBI:17408"/>
        <dbReference type="ChEBI" id="CHEBI:18035"/>
        <dbReference type="ChEBI" id="CHEBI:28868"/>
    </reaction>
</comment>
<organism evidence="7 8">
    <name type="scientific">Asterophora parasitica</name>
    <dbReference type="NCBI Taxonomy" id="117018"/>
    <lineage>
        <taxon>Eukaryota</taxon>
        <taxon>Fungi</taxon>
        <taxon>Dikarya</taxon>
        <taxon>Basidiomycota</taxon>
        <taxon>Agaricomycotina</taxon>
        <taxon>Agaricomycetes</taxon>
        <taxon>Agaricomycetidae</taxon>
        <taxon>Agaricales</taxon>
        <taxon>Tricholomatineae</taxon>
        <taxon>Lyophyllaceae</taxon>
        <taxon>Asterophora</taxon>
    </lineage>
</organism>
<dbReference type="InterPro" id="IPR051218">
    <property type="entry name" value="Sec_MonoDiacylglyc_Lipase"/>
</dbReference>
<name>A0A9P7KDJ7_9AGAR</name>
<dbReference type="OrthoDB" id="426718at2759"/>
<reference evidence="7" key="1">
    <citation type="submission" date="2020-07" db="EMBL/GenBank/DDBJ databases">
        <authorList>
            <person name="Nieuwenhuis M."/>
            <person name="Van De Peppel L.J.J."/>
        </authorList>
    </citation>
    <scope>NUCLEOTIDE SEQUENCE</scope>
    <source>
        <strain evidence="7">AP01</strain>
        <tissue evidence="7">Mycelium</tissue>
    </source>
</reference>
<dbReference type="InterPro" id="IPR002921">
    <property type="entry name" value="Fungal_lipase-type"/>
</dbReference>